<protein>
    <recommendedName>
        <fullName evidence="3">F-box domain-containing protein</fullName>
    </recommendedName>
</protein>
<dbReference type="STRING" id="685588.A0A067T139"/>
<dbReference type="SUPFAM" id="SSF52047">
    <property type="entry name" value="RNI-like"/>
    <property type="match status" value="1"/>
</dbReference>
<reference evidence="2" key="1">
    <citation type="journal article" date="2014" name="Proc. Natl. Acad. Sci. U.S.A.">
        <title>Extensive sampling of basidiomycete genomes demonstrates inadequacy of the white-rot/brown-rot paradigm for wood decay fungi.</title>
        <authorList>
            <person name="Riley R."/>
            <person name="Salamov A.A."/>
            <person name="Brown D.W."/>
            <person name="Nagy L.G."/>
            <person name="Floudas D."/>
            <person name="Held B.W."/>
            <person name="Levasseur A."/>
            <person name="Lombard V."/>
            <person name="Morin E."/>
            <person name="Otillar R."/>
            <person name="Lindquist E.A."/>
            <person name="Sun H."/>
            <person name="LaButti K.M."/>
            <person name="Schmutz J."/>
            <person name="Jabbour D."/>
            <person name="Luo H."/>
            <person name="Baker S.E."/>
            <person name="Pisabarro A.G."/>
            <person name="Walton J.D."/>
            <person name="Blanchette R.A."/>
            <person name="Henrissat B."/>
            <person name="Martin F."/>
            <person name="Cullen D."/>
            <person name="Hibbett D.S."/>
            <person name="Grigoriev I.V."/>
        </authorList>
    </citation>
    <scope>NUCLEOTIDE SEQUENCE [LARGE SCALE GENOMIC DNA]</scope>
    <source>
        <strain evidence="2">CBS 339.88</strain>
    </source>
</reference>
<dbReference type="Proteomes" id="UP000027222">
    <property type="component" value="Unassembled WGS sequence"/>
</dbReference>
<gene>
    <name evidence="1" type="ORF">GALMADRAFT_418286</name>
</gene>
<accession>A0A067T139</accession>
<dbReference type="OrthoDB" id="3258386at2759"/>
<evidence type="ECO:0000313" key="1">
    <source>
        <dbReference type="EMBL" id="KDR76895.1"/>
    </source>
</evidence>
<evidence type="ECO:0000313" key="2">
    <source>
        <dbReference type="Proteomes" id="UP000027222"/>
    </source>
</evidence>
<evidence type="ECO:0008006" key="3">
    <source>
        <dbReference type="Google" id="ProtNLM"/>
    </source>
</evidence>
<dbReference type="EMBL" id="KL142377">
    <property type="protein sequence ID" value="KDR76895.1"/>
    <property type="molecule type" value="Genomic_DNA"/>
</dbReference>
<dbReference type="InterPro" id="IPR032675">
    <property type="entry name" value="LRR_dom_sf"/>
</dbReference>
<name>A0A067T139_GALM3</name>
<dbReference type="Gene3D" id="3.80.10.10">
    <property type="entry name" value="Ribonuclease Inhibitor"/>
    <property type="match status" value="1"/>
</dbReference>
<dbReference type="AlphaFoldDB" id="A0A067T139"/>
<keyword evidence="2" id="KW-1185">Reference proteome</keyword>
<organism evidence="1 2">
    <name type="scientific">Galerina marginata (strain CBS 339.88)</name>
    <dbReference type="NCBI Taxonomy" id="685588"/>
    <lineage>
        <taxon>Eukaryota</taxon>
        <taxon>Fungi</taxon>
        <taxon>Dikarya</taxon>
        <taxon>Basidiomycota</taxon>
        <taxon>Agaricomycotina</taxon>
        <taxon>Agaricomycetes</taxon>
        <taxon>Agaricomycetidae</taxon>
        <taxon>Agaricales</taxon>
        <taxon>Agaricineae</taxon>
        <taxon>Strophariaceae</taxon>
        <taxon>Galerina</taxon>
    </lineage>
</organism>
<dbReference type="HOGENOM" id="CLU_021164_0_0_1"/>
<proteinExistence type="predicted"/>
<sequence>MLLSSDLDSLVPKETKVFTQRLPNVLYLSLTDHLENLTKLSFPWSCTLASFQGWLHSFVAHQMHHCFQIQEILVIIFEFVVSNVENNKATLDRQSIVALLKTCRTFNGPAVQILWRELYTPVPLLLTMPDDLLELEKIDKEKYSYFGRPRTLTFKRDVVPSDWERFDVYAPFVKKLGVMGRNERLLVSYTVVDDNVCRALEQRKSVLLPALTSITSATNDLAYIGLFLTPLVLRLKLTMRSRQLELLTSLAADIPFRAPMLKILHLTESHTWKEEEITLFGPALHQLLANLDLEELDCEWFPLPGETAQVLFGMPSLRVVNIRRALPGLVQDLQSNPLKQPQLTEFKLSTDVLGSDGLAELVPLLLPSKLIVFSVTSSITISISAEENITDFILAIAAHCSPTTFTDLTFEPNPKGGQQDQVPELGPTAVTFAMLRPLLPFCNLRELRLNAQPLDFADDEVKQMAMAWPRLEGLYFDTSYGHPSPRPSLKSLLWLAAYCKRLVSLEFEFSEFPGDSGEASPEEMALAVDHNLKFLSVGASMIENPARVAGFLNCVFPNLALLMSTDLRPIDGQDLHPNNERWKEVQAQIQRVD</sequence>